<dbReference type="PRINTS" id="PR00420">
    <property type="entry name" value="RNGMNOXGNASE"/>
</dbReference>
<dbReference type="InterPro" id="IPR002938">
    <property type="entry name" value="FAD-bd"/>
</dbReference>
<dbReference type="Pfam" id="PF01494">
    <property type="entry name" value="FAD_binding_3"/>
    <property type="match status" value="1"/>
</dbReference>
<gene>
    <name evidence="5" type="ORF">GGR43_001697</name>
</gene>
<dbReference type="Proteomes" id="UP000571950">
    <property type="component" value="Unassembled WGS sequence"/>
</dbReference>
<keyword evidence="2" id="KW-0503">Monooxygenase</keyword>
<dbReference type="PANTHER" id="PTHR13789">
    <property type="entry name" value="MONOOXYGENASE"/>
    <property type="match status" value="1"/>
</dbReference>
<evidence type="ECO:0000256" key="2">
    <source>
        <dbReference type="ARBA" id="ARBA00023033"/>
    </source>
</evidence>
<evidence type="ECO:0000259" key="4">
    <source>
        <dbReference type="Pfam" id="PF01494"/>
    </source>
</evidence>
<dbReference type="EMBL" id="JACIDT010000005">
    <property type="protein sequence ID" value="MBB3925982.1"/>
    <property type="molecule type" value="Genomic_DNA"/>
</dbReference>
<dbReference type="Gene3D" id="3.50.50.60">
    <property type="entry name" value="FAD/NAD(P)-binding domain"/>
    <property type="match status" value="1"/>
</dbReference>
<dbReference type="GO" id="GO:0071949">
    <property type="term" value="F:FAD binding"/>
    <property type="evidence" value="ECO:0007669"/>
    <property type="project" value="InterPro"/>
</dbReference>
<comment type="caution">
    <text evidence="5">The sequence shown here is derived from an EMBL/GenBank/DDBJ whole genome shotgun (WGS) entry which is preliminary data.</text>
</comment>
<name>A0A7W6BJ85_9SPHN</name>
<dbReference type="InterPro" id="IPR050493">
    <property type="entry name" value="FAD-dep_Monooxygenase_BioMet"/>
</dbReference>
<evidence type="ECO:0000313" key="5">
    <source>
        <dbReference type="EMBL" id="MBB3925982.1"/>
    </source>
</evidence>
<feature type="region of interest" description="Disordered" evidence="3">
    <location>
        <begin position="74"/>
        <end position="94"/>
    </location>
</feature>
<protein>
    <submittedName>
        <fullName evidence="5">2-polyprenyl-6-methoxyphenol hydroxylase-like FAD-dependent oxidoreductase</fullName>
    </submittedName>
</protein>
<dbReference type="GO" id="GO:0004497">
    <property type="term" value="F:monooxygenase activity"/>
    <property type="evidence" value="ECO:0007669"/>
    <property type="project" value="UniProtKB-KW"/>
</dbReference>
<dbReference type="RefSeq" id="WP_188071541.1">
    <property type="nucleotide sequence ID" value="NZ_BSPS01000004.1"/>
</dbReference>
<sequence length="375" mass="40303">MACVSRAAIIGGGVAGLAAGIALRKAGVECDLVELVGGAEGASLGLSGRAAEALADLDIYDECYANGTPWEADTRAASQSDAAGNMISPGPARPNWPGARTPVGIYRPKLAEILENKARSLGVNIRIGVSAESITETDAGAVVKFSDGVEGTYDLVIGADGIKSRTREMIFPDAPSPRYSGQVSIRWMAPGPKIVEEGWYNGPLGRVGFYYLPQGMIYVPAVVDMPELRRMTPEEEYAYYVRLLESYTAPAIVELRRRLTPDAKLIFRPFNWILVPDIWHKGRTLLIGDAAHATTAHMGMGAGMALEDAVVLGQCIAQAETLEQAFERFMARRYERVKTVVETSVAASQLELRNAPTAEKMALLATGLKAIAQPY</sequence>
<dbReference type="SUPFAM" id="SSF51905">
    <property type="entry name" value="FAD/NAD(P)-binding domain"/>
    <property type="match status" value="1"/>
</dbReference>
<evidence type="ECO:0000256" key="3">
    <source>
        <dbReference type="SAM" id="MobiDB-lite"/>
    </source>
</evidence>
<accession>A0A7W6BJ85</accession>
<feature type="domain" description="FAD-binding" evidence="4">
    <location>
        <begin position="7"/>
        <end position="342"/>
    </location>
</feature>
<dbReference type="InterPro" id="IPR036188">
    <property type="entry name" value="FAD/NAD-bd_sf"/>
</dbReference>
<keyword evidence="1" id="KW-0560">Oxidoreductase</keyword>
<proteinExistence type="predicted"/>
<dbReference type="AlphaFoldDB" id="A0A7W6BJ85"/>
<evidence type="ECO:0000313" key="6">
    <source>
        <dbReference type="Proteomes" id="UP000571950"/>
    </source>
</evidence>
<keyword evidence="6" id="KW-1185">Reference proteome</keyword>
<evidence type="ECO:0000256" key="1">
    <source>
        <dbReference type="ARBA" id="ARBA00023002"/>
    </source>
</evidence>
<organism evidence="5 6">
    <name type="scientific">Sphingobium jiangsuense</name>
    <dbReference type="NCBI Taxonomy" id="870476"/>
    <lineage>
        <taxon>Bacteria</taxon>
        <taxon>Pseudomonadati</taxon>
        <taxon>Pseudomonadota</taxon>
        <taxon>Alphaproteobacteria</taxon>
        <taxon>Sphingomonadales</taxon>
        <taxon>Sphingomonadaceae</taxon>
        <taxon>Sphingobium</taxon>
    </lineage>
</organism>
<reference evidence="5 6" key="1">
    <citation type="submission" date="2020-08" db="EMBL/GenBank/DDBJ databases">
        <title>Genomic Encyclopedia of Type Strains, Phase IV (KMG-IV): sequencing the most valuable type-strain genomes for metagenomic binning, comparative biology and taxonomic classification.</title>
        <authorList>
            <person name="Goeker M."/>
        </authorList>
    </citation>
    <scope>NUCLEOTIDE SEQUENCE [LARGE SCALE GENOMIC DNA]</scope>
    <source>
        <strain evidence="5 6">DSM 26189</strain>
    </source>
</reference>
<dbReference type="PANTHER" id="PTHR13789:SF309">
    <property type="entry name" value="PUTATIVE (AFU_ORTHOLOGUE AFUA_6G14510)-RELATED"/>
    <property type="match status" value="1"/>
</dbReference>